<dbReference type="InterPro" id="IPR036397">
    <property type="entry name" value="RNaseH_sf"/>
</dbReference>
<dbReference type="PANTHER" id="PTHR23022">
    <property type="entry name" value="TRANSPOSABLE ELEMENT-RELATED"/>
    <property type="match status" value="1"/>
</dbReference>
<dbReference type="EMBL" id="CP092879">
    <property type="protein sequence ID" value="UYV78965.1"/>
    <property type="molecule type" value="Genomic_DNA"/>
</dbReference>
<keyword evidence="4" id="KW-1185">Reference proteome</keyword>
<evidence type="ECO:0000259" key="2">
    <source>
        <dbReference type="Pfam" id="PF13358"/>
    </source>
</evidence>
<dbReference type="Gene3D" id="3.30.420.10">
    <property type="entry name" value="Ribonuclease H-like superfamily/Ribonuclease H"/>
    <property type="match status" value="1"/>
</dbReference>
<feature type="domain" description="Tc1-like transposase DDE" evidence="2">
    <location>
        <begin position="340"/>
        <end position="489"/>
    </location>
</feature>
<dbReference type="Pfam" id="PF13358">
    <property type="entry name" value="DDE_3"/>
    <property type="match status" value="1"/>
</dbReference>
<dbReference type="Proteomes" id="UP001235939">
    <property type="component" value="Chromosome 17"/>
</dbReference>
<protein>
    <submittedName>
        <fullName evidence="3">Transposase</fullName>
    </submittedName>
</protein>
<dbReference type="InterPro" id="IPR009057">
    <property type="entry name" value="Homeodomain-like_sf"/>
</dbReference>
<dbReference type="InterPro" id="IPR038717">
    <property type="entry name" value="Tc1-like_DDE_dom"/>
</dbReference>
<dbReference type="SUPFAM" id="SSF46689">
    <property type="entry name" value="Homeodomain-like"/>
    <property type="match status" value="1"/>
</dbReference>
<organism evidence="3 4">
    <name type="scientific">Cordylochernes scorpioides</name>
    <dbReference type="NCBI Taxonomy" id="51811"/>
    <lineage>
        <taxon>Eukaryota</taxon>
        <taxon>Metazoa</taxon>
        <taxon>Ecdysozoa</taxon>
        <taxon>Arthropoda</taxon>
        <taxon>Chelicerata</taxon>
        <taxon>Arachnida</taxon>
        <taxon>Pseudoscorpiones</taxon>
        <taxon>Cheliferoidea</taxon>
        <taxon>Chernetidae</taxon>
        <taxon>Cordylochernes</taxon>
    </lineage>
</organism>
<reference evidence="3 4" key="1">
    <citation type="submission" date="2022-01" db="EMBL/GenBank/DDBJ databases">
        <title>A chromosomal length assembly of Cordylochernes scorpioides.</title>
        <authorList>
            <person name="Zeh D."/>
            <person name="Zeh J."/>
        </authorList>
    </citation>
    <scope>NUCLEOTIDE SEQUENCE [LARGE SCALE GENOMIC DNA]</scope>
    <source>
        <strain evidence="3">IN4F17</strain>
        <tissue evidence="3">Whole Body</tissue>
    </source>
</reference>
<dbReference type="InterPro" id="IPR036388">
    <property type="entry name" value="WH-like_DNA-bd_sf"/>
</dbReference>
<gene>
    <name evidence="3" type="ORF">LAZ67_17000511</name>
</gene>
<sequence>MIIMLKASVWVSCKLPVVDHDAARAGKTTAGEVRHPVESPEYGSIPQVEVGWTTELLDSILNLEVVVGFCTAWSQCQFPERLRPSLDMRICGSKWSSDLEILRSLRTRTDPEWKDKIITGDETWVYGYDPETKRQSAEWRGQGRSYLYDSSDKENWVMHVSRDTGHWRQSVASNLSLEVTLQSNTEIQVQSEDIDLCVFLGNVSPVILYKRMPGHRKRRQFKQTDAFTRGMVIGLKRAGWSIRQIAADTHLGASTVHRLWRRWLEQGNVAIYRNVGATRVTSARVDRRILRQAVAAPQATCTAILQHVQDTLDHSISTRTISRRLEWCRARSTWMTEWHRVVFSDESRFCLSSDSRRVRVWRRRGERSNPAAIVERPTVRQRGIMVWGAIAYDSRSPLLRIQGTKTAQRYVDDVLRPVTLPYLQEVPNALYQQDNARPHTVRISQQALQDVQMLPWPPYSPDLSPIEHVWDIIRRRLHALPQPRSEDELWQMVEREWRAIPQDAIRTLIDSLPRRVAACIAVRGGPTCY</sequence>
<dbReference type="InterPro" id="IPR052338">
    <property type="entry name" value="Transposase_5"/>
</dbReference>
<evidence type="ECO:0000313" key="3">
    <source>
        <dbReference type="EMBL" id="UYV78965.1"/>
    </source>
</evidence>
<proteinExistence type="predicted"/>
<dbReference type="Gene3D" id="1.10.10.10">
    <property type="entry name" value="Winged helix-like DNA-binding domain superfamily/Winged helix DNA-binding domain"/>
    <property type="match status" value="1"/>
</dbReference>
<evidence type="ECO:0000256" key="1">
    <source>
        <dbReference type="ARBA" id="ARBA00004123"/>
    </source>
</evidence>
<evidence type="ECO:0000313" key="4">
    <source>
        <dbReference type="Proteomes" id="UP001235939"/>
    </source>
</evidence>
<name>A0ABY6LGZ1_9ARAC</name>
<accession>A0ABY6LGZ1</accession>
<dbReference type="PANTHER" id="PTHR23022:SF135">
    <property type="entry name" value="SI:DKEY-77F5.3"/>
    <property type="match status" value="1"/>
</dbReference>
<comment type="subcellular location">
    <subcellularLocation>
        <location evidence="1">Nucleus</location>
    </subcellularLocation>
</comment>